<dbReference type="STRING" id="546269.HMPREF0389_01728"/>
<dbReference type="eggNOG" id="COG5009">
    <property type="taxonomic scope" value="Bacteria"/>
</dbReference>
<dbReference type="eggNOG" id="COG4886">
    <property type="taxonomic scope" value="Bacteria"/>
</dbReference>
<dbReference type="Pfam" id="PF04205">
    <property type="entry name" value="FMN_bind"/>
    <property type="match status" value="1"/>
</dbReference>
<dbReference type="GO" id="GO:0016020">
    <property type="term" value="C:membrane"/>
    <property type="evidence" value="ECO:0007669"/>
    <property type="project" value="InterPro"/>
</dbReference>
<gene>
    <name evidence="4" type="ordered locus">HMPREF0389_01728</name>
</gene>
<dbReference type="Gene3D" id="3.90.1010.20">
    <property type="match status" value="1"/>
</dbReference>
<dbReference type="PANTHER" id="PTHR45661:SF3">
    <property type="entry name" value="IG-LIKE DOMAIN-CONTAINING PROTEIN"/>
    <property type="match status" value="1"/>
</dbReference>
<evidence type="ECO:0000256" key="1">
    <source>
        <dbReference type="SAM" id="MobiDB-lite"/>
    </source>
</evidence>
<evidence type="ECO:0000313" key="4">
    <source>
        <dbReference type="EMBL" id="ADW16172.1"/>
    </source>
</evidence>
<evidence type="ECO:0000259" key="2">
    <source>
        <dbReference type="Pfam" id="PF04205"/>
    </source>
</evidence>
<protein>
    <submittedName>
        <fullName evidence="4">Copper amine oxidase domain protein</fullName>
    </submittedName>
</protein>
<dbReference type="InterPro" id="IPR053139">
    <property type="entry name" value="Surface_bspA-like"/>
</dbReference>
<evidence type="ECO:0000313" key="5">
    <source>
        <dbReference type="Proteomes" id="UP000007468"/>
    </source>
</evidence>
<dbReference type="Gene3D" id="3.80.10.10">
    <property type="entry name" value="Ribonuclease Inhibitor"/>
    <property type="match status" value="6"/>
</dbReference>
<evidence type="ECO:0000259" key="3">
    <source>
        <dbReference type="Pfam" id="PF07833"/>
    </source>
</evidence>
<sequence length="2204" mass="246596">MKRVNKYLSIFLSTVMIGLSINPVNTHVFAETDEGIPSEIVSVKDNDNTESVKDLKDKNLSADSSEENEAEVPSEEGIEVKPEASEFSTLNLLKDDVSTNVWLETDFTYFEDHHLEENAVCITGLSVLGKEKQKNNHDLVLPDEIKGKKVLAIAKNAFLDRKMDSKTQFISVKLPQYLKVVGDSAFAGNLLTTIEFPDTLMELEVNAFAFNQLKEVLIPESVQAIEIHAFYNNKILQGNAKIDNEKGKVKVGFEAFADNGEDGATEVTPVYLKSEANLNWTAEDFEFYYDPIPGTDEDGTGFPDVNYTVKGFSEKGKEKLKKNKNVVLPSADTKGIVPVWVLEDSFKGEKIESVEIPKNYTHVQFRAFQDCGLKKVVFHDGLLYANDSAFENNELTEVKFPSTFRYPSKAAFKGNQLTEIKLPESCQSIGPESFMNNQLVKVEMGSKVVHIYEKAFANNQLTEVNIPKSLKNQTNGVDGIKKDAFDGNPGKTNPLNPSEKKVLLWTPNKDNPNNLISRGNYVVDPVAENNEYQPSDFTYNKENEVKGFSKKGSKKFNKMKDKPVILPARTDKGAPVVGIADYAFQEDAMDIKAIVMPEGYRVIEDGAFQYSAIEEIDAPSTLEEIGEYSFLQSENVVKIHTTKTVAERIKNTSDYWEIIADKEEPSVPQPSSKWETEDFVFGTFKVIELEDDGSQKEVELNAVSGFSQKGLEKLKTVKDLQLPTVDAKGNKVEAVTKGAFSAKLGDKRLNSLQIPEGYRAIGSMAFAFNGCKGELVLPDSIEFVDMAAFFRNEFTSLTVPAKMTDIPLSMMRGNKLSSVIFKGNVETIGRLAFSENRIEEITVPDSLKSIGEQAFTTNTGSDKYDGKVIIRTVSGTNPNKLQDKENYLVDPKNQGTNPSINYKEWKTDDFRYEGTTVTGFSKQGNLKIKKNKNLVIPDKTPDGKSVTVIGMDAFRNLNQGYDIESVKLPDTIVEIEDYALQFNDIHSITLPRDLKKLGMGVFMMSNVNEVKWNENLEYIDQACFFMCELGKIEVPSSVETIMNAAFRKCSLTEVTFAKDSKLKTIQSLAFADNKLSTIVLPNKLEVIGSQAFGNNKFTELNVPGTLKEIGFQAFVNNPGVKEYDDAVVIHTPGEKNPNALVDDVGKTFIVDPKVKATEADKQELKSAIDKAEEIDSKKLTEEYKKFFEDTLKDAKSAYTDNDASKSKVRSVTKALLWANKRAELNRLMFEKESLDAKSSTFDKEKWKVVEKAYESAKKNLMVINITDTKVEQLIHNLSVALKSLETDPLEGATAYEGEANVPKSHYITPYTIKVKVWVKDGKIVHVRDNGTVCDDPNDEEKPNEGYYNRAVPIMHQYIGKTVEEVMGNSLGKDLGIDVVSHATVSCNVIHQAVQNALKKISSGEKVMISFAKGDGSGIMEDVYVEKGTSYKLPECGFTAPEGEQFRCWQVNGKDKLPGDKIVVKSPTVVTALWEEKELSLEDIRAVAIQSVQQLKNLSQPRKNYYIGSIKVAKDKPKIAQYVAKAKLEDSLVQPKSEAKAELEKIKNKLTWEEVFGYEQAIESANTVEKVKEITKELKEKSSKFIDDFNIVIVEPKAEENLATEATCDNEHVVIKNMQWFDGFKKVSGKAGFHKSYKVKVEVELKDGYLLSANGKFMINNKKGNRNGFVISHTFDATDMKKIQNVELSFAGLKLGESFPMQAIAKAEGIKRQEANINWSIGNVIVSKDKKVEPDREYTATISLFADKDYQFAEDANVKLNSMLQNVKEIKVKVDDFDPTLSDKKCFDISITFKALNAEPSLEPNQDEVRAAKQQLKKYVDSVKPDVLKLEGIATDGNKTAIEKFNAHLERAKALLVKEDSNITKAELEEMQKMPSYKKDGKKIKGSFSKIVKDMRADFKVLGERSKKNKHNGQMYPVLKSGEIKIESKIAGLKKEGDKRLYLNYVTKEEYGKNFDVIGSATPKYDKKTVPAESYTVTEDNGIYTIQLKNVPEDAVIIKPVIKVQLAEMTFVENGDLVYVKEQTSNEGNSSSGKDKKDKKDKKEDQNKKKEQEEESDNIVDSAEKQTKKHITVVCDLNKDTIITIIDGKKVVKKADVPPYLKDNRLMLSVRFLAEELGYQVKWDNKTKTVTLQDGNTVCTLKVGSNEMIINGEVVHLDTQPEVKKGRVMVPVSSVVKAFRLKQGTSERSIVWDAKEKKITISVMK</sequence>
<dbReference type="PANTHER" id="PTHR45661">
    <property type="entry name" value="SURFACE ANTIGEN"/>
    <property type="match status" value="1"/>
</dbReference>
<name>E8RKC6_FILAD</name>
<dbReference type="InterPro" id="IPR036582">
    <property type="entry name" value="Mao_N_sf"/>
</dbReference>
<dbReference type="InterPro" id="IPR026906">
    <property type="entry name" value="LRR_5"/>
</dbReference>
<dbReference type="InterPro" id="IPR032675">
    <property type="entry name" value="LRR_dom_sf"/>
</dbReference>
<dbReference type="Pfam" id="PF13306">
    <property type="entry name" value="LRR_5"/>
    <property type="match status" value="5"/>
</dbReference>
<feature type="compositionally biased region" description="Basic and acidic residues" evidence="1">
    <location>
        <begin position="2032"/>
        <end position="2051"/>
    </location>
</feature>
<dbReference type="InterPro" id="IPR012854">
    <property type="entry name" value="Cu_amine_oxidase-like_N"/>
</dbReference>
<feature type="domain" description="FMN-binding" evidence="2">
    <location>
        <begin position="1311"/>
        <end position="1398"/>
    </location>
</feature>
<keyword evidence="5" id="KW-1185">Reference proteome</keyword>
<feature type="region of interest" description="Disordered" evidence="1">
    <location>
        <begin position="55"/>
        <end position="77"/>
    </location>
</feature>
<feature type="compositionally biased region" description="Acidic residues" evidence="1">
    <location>
        <begin position="64"/>
        <end position="77"/>
    </location>
</feature>
<feature type="region of interest" description="Disordered" evidence="1">
    <location>
        <begin position="2022"/>
        <end position="2062"/>
    </location>
</feature>
<proteinExistence type="predicted"/>
<reference evidence="5" key="1">
    <citation type="submission" date="2010-12" db="EMBL/GenBank/DDBJ databases">
        <title>The genome sequence of Filifactor alocis strain ATCC 35896.</title>
        <authorList>
            <consortium name="The Broad Institute Genome Sequencing Platform"/>
            <person name="Ward D."/>
            <person name="Earl A."/>
            <person name="Feldgarden M."/>
            <person name="Young S.K."/>
            <person name="Gargeya S."/>
            <person name="Zeng Q."/>
            <person name="Alvarado L."/>
            <person name="Berlin A."/>
            <person name="Bochicchio J."/>
            <person name="Chapman S.B."/>
            <person name="Chen Z."/>
            <person name="Freedman E."/>
            <person name="Gellesch M."/>
            <person name="Goldberg J."/>
            <person name="Griggs A."/>
            <person name="Gujja S."/>
            <person name="Heilman E."/>
            <person name="Heiman D."/>
            <person name="Howarth C."/>
            <person name="Mehta T."/>
            <person name="Neiman D."/>
            <person name="Pearson M."/>
            <person name="Roberts A."/>
            <person name="Saif S."/>
            <person name="Shea T."/>
            <person name="Shenoy N."/>
            <person name="Sisk P."/>
            <person name="Stolte C."/>
            <person name="Sykes S."/>
            <person name="White J."/>
            <person name="Yandava C."/>
            <person name="Izard J."/>
            <person name="Blanton J.M."/>
            <person name="Baranova O.V."/>
            <person name="Tanner A.C."/>
            <person name="Dewhirst F.E."/>
            <person name="Haas B."/>
            <person name="Nusbaum C."/>
            <person name="Birren B."/>
        </authorList>
    </citation>
    <scope>NUCLEOTIDE SEQUENCE [LARGE SCALE GENOMIC DNA]</scope>
    <source>
        <strain evidence="5">ATCC 35896 / D40 B5</strain>
    </source>
</reference>
<dbReference type="Pfam" id="PF07833">
    <property type="entry name" value="Cu_amine_oxidN1"/>
    <property type="match status" value="1"/>
</dbReference>
<organism evidence="4 5">
    <name type="scientific">Filifactor alocis (strain ATCC 35896 / CCUG 47790 / D40 B5)</name>
    <name type="common">Fusobacterium alocis</name>
    <dbReference type="NCBI Taxonomy" id="546269"/>
    <lineage>
        <taxon>Bacteria</taxon>
        <taxon>Bacillati</taxon>
        <taxon>Bacillota</taxon>
        <taxon>Clostridia</taxon>
        <taxon>Peptostreptococcales</taxon>
        <taxon>Filifactoraceae</taxon>
        <taxon>Filifactor</taxon>
    </lineage>
</organism>
<dbReference type="EMBL" id="CP002390">
    <property type="protein sequence ID" value="ADW16172.1"/>
    <property type="molecule type" value="Genomic_DNA"/>
</dbReference>
<feature type="domain" description="Copper amine oxidase-like N-terminal" evidence="3">
    <location>
        <begin position="2085"/>
        <end position="2184"/>
    </location>
</feature>
<dbReference type="Proteomes" id="UP000007468">
    <property type="component" value="Chromosome"/>
</dbReference>
<dbReference type="RefSeq" id="WP_014262728.1">
    <property type="nucleotide sequence ID" value="NC_016630.1"/>
</dbReference>
<dbReference type="InterPro" id="IPR007329">
    <property type="entry name" value="FMN-bd"/>
</dbReference>
<dbReference type="HOGENOM" id="CLU_231170_0_0_9"/>
<accession>E8RKC6</accession>
<dbReference type="KEGG" id="faa:HMPREF0389_01728"/>
<dbReference type="SUPFAM" id="SSF55383">
    <property type="entry name" value="Copper amine oxidase, domain N"/>
    <property type="match status" value="1"/>
</dbReference>
<dbReference type="Gene3D" id="3.30.457.10">
    <property type="entry name" value="Copper amine oxidase-like, N-terminal domain"/>
    <property type="match status" value="1"/>
</dbReference>
<dbReference type="GO" id="GO:0010181">
    <property type="term" value="F:FMN binding"/>
    <property type="evidence" value="ECO:0007669"/>
    <property type="project" value="InterPro"/>
</dbReference>